<feature type="region of interest" description="Disordered" evidence="10">
    <location>
        <begin position="54"/>
        <end position="86"/>
    </location>
</feature>
<dbReference type="RefSeq" id="WP_380844758.1">
    <property type="nucleotide sequence ID" value="NZ_JBHSFP010000021.1"/>
</dbReference>
<evidence type="ECO:0000256" key="5">
    <source>
        <dbReference type="ARBA" id="ARBA00022741"/>
    </source>
</evidence>
<evidence type="ECO:0000256" key="3">
    <source>
        <dbReference type="ARBA" id="ARBA00017473"/>
    </source>
</evidence>
<evidence type="ECO:0000256" key="10">
    <source>
        <dbReference type="SAM" id="MobiDB-lite"/>
    </source>
</evidence>
<dbReference type="Gene3D" id="3.30.70.890">
    <property type="entry name" value="GHMP kinase, C-terminal domain"/>
    <property type="match status" value="1"/>
</dbReference>
<evidence type="ECO:0000256" key="8">
    <source>
        <dbReference type="ARBA" id="ARBA00032554"/>
    </source>
</evidence>
<dbReference type="Gene3D" id="3.30.230.10">
    <property type="match status" value="1"/>
</dbReference>
<dbReference type="InterPro" id="IPR020568">
    <property type="entry name" value="Ribosomal_Su5_D2-typ_SF"/>
</dbReference>
<evidence type="ECO:0000259" key="11">
    <source>
        <dbReference type="Pfam" id="PF00288"/>
    </source>
</evidence>
<evidence type="ECO:0000256" key="4">
    <source>
        <dbReference type="ARBA" id="ARBA00022679"/>
    </source>
</evidence>
<keyword evidence="6 9" id="KW-0418">Kinase</keyword>
<feature type="domain" description="GHMP kinase C-terminal" evidence="12">
    <location>
        <begin position="258"/>
        <end position="332"/>
    </location>
</feature>
<comment type="function">
    <text evidence="9">Catalyzes the phosphorylation of the position 2 hydroxy group of 4-diphosphocytidyl-2C-methyl-D-erythritol.</text>
</comment>
<dbReference type="SUPFAM" id="SSF54211">
    <property type="entry name" value="Ribosomal protein S5 domain 2-like"/>
    <property type="match status" value="1"/>
</dbReference>
<dbReference type="SUPFAM" id="SSF55060">
    <property type="entry name" value="GHMP Kinase, C-terminal domain"/>
    <property type="match status" value="1"/>
</dbReference>
<keyword evidence="5 9" id="KW-0547">Nucleotide-binding</keyword>
<evidence type="ECO:0000256" key="1">
    <source>
        <dbReference type="ARBA" id="ARBA00009684"/>
    </source>
</evidence>
<dbReference type="InterPro" id="IPR004424">
    <property type="entry name" value="IspE"/>
</dbReference>
<evidence type="ECO:0000313" key="14">
    <source>
        <dbReference type="Proteomes" id="UP001596004"/>
    </source>
</evidence>
<dbReference type="Pfam" id="PF00288">
    <property type="entry name" value="GHMP_kinases_N"/>
    <property type="match status" value="1"/>
</dbReference>
<accession>A0ABV9CMA8</accession>
<comment type="pathway">
    <text evidence="9">Isoprenoid biosynthesis; isopentenyl diphosphate biosynthesis via DXP pathway; isopentenyl diphosphate from 1-deoxy-D-xylulose 5-phosphate: step 3/6.</text>
</comment>
<evidence type="ECO:0000256" key="9">
    <source>
        <dbReference type="HAMAP-Rule" id="MF_00061"/>
    </source>
</evidence>
<comment type="caution">
    <text evidence="13">The sequence shown here is derived from an EMBL/GenBank/DDBJ whole genome shotgun (WGS) entry which is preliminary data.</text>
</comment>
<keyword evidence="14" id="KW-1185">Reference proteome</keyword>
<dbReference type="InterPro" id="IPR006204">
    <property type="entry name" value="GHMP_kinase_N_dom"/>
</dbReference>
<dbReference type="GO" id="GO:0050515">
    <property type="term" value="F:4-(cytidine 5'-diphospho)-2-C-methyl-D-erythritol kinase activity"/>
    <property type="evidence" value="ECO:0007669"/>
    <property type="project" value="UniProtKB-EC"/>
</dbReference>
<organism evidence="13 14">
    <name type="scientific">Sphaerisporangium dianthi</name>
    <dbReference type="NCBI Taxonomy" id="1436120"/>
    <lineage>
        <taxon>Bacteria</taxon>
        <taxon>Bacillati</taxon>
        <taxon>Actinomycetota</taxon>
        <taxon>Actinomycetes</taxon>
        <taxon>Streptosporangiales</taxon>
        <taxon>Streptosporangiaceae</taxon>
        <taxon>Sphaerisporangium</taxon>
    </lineage>
</organism>
<gene>
    <name evidence="9" type="primary">ispE</name>
    <name evidence="13" type="ORF">ACFO60_25905</name>
</gene>
<dbReference type="EC" id="2.7.1.148" evidence="2 9"/>
<dbReference type="InterPro" id="IPR036554">
    <property type="entry name" value="GHMP_kinase_C_sf"/>
</dbReference>
<feature type="binding site" evidence="9">
    <location>
        <begin position="146"/>
        <end position="156"/>
    </location>
    <ligand>
        <name>ATP</name>
        <dbReference type="ChEBI" id="CHEBI:30616"/>
    </ligand>
</feature>
<protein>
    <recommendedName>
        <fullName evidence="3 9">4-diphosphocytidyl-2-C-methyl-D-erythritol kinase</fullName>
        <shortName evidence="9">CMK</shortName>
        <ecNumber evidence="2 9">2.7.1.148</ecNumber>
    </recommendedName>
    <alternativeName>
        <fullName evidence="8 9">4-(cytidine-5'-diphospho)-2-C-methyl-D-erythritol kinase</fullName>
    </alternativeName>
</protein>
<dbReference type="EMBL" id="JBHSFP010000021">
    <property type="protein sequence ID" value="MFC4534208.1"/>
    <property type="molecule type" value="Genomic_DNA"/>
</dbReference>
<reference evidence="14" key="1">
    <citation type="journal article" date="2019" name="Int. J. Syst. Evol. Microbiol.">
        <title>The Global Catalogue of Microorganisms (GCM) 10K type strain sequencing project: providing services to taxonomists for standard genome sequencing and annotation.</title>
        <authorList>
            <consortium name="The Broad Institute Genomics Platform"/>
            <consortium name="The Broad Institute Genome Sequencing Center for Infectious Disease"/>
            <person name="Wu L."/>
            <person name="Ma J."/>
        </authorList>
    </citation>
    <scope>NUCLEOTIDE SEQUENCE [LARGE SCALE GENOMIC DNA]</scope>
    <source>
        <strain evidence="14">CGMCC 4.7132</strain>
    </source>
</reference>
<evidence type="ECO:0000256" key="6">
    <source>
        <dbReference type="ARBA" id="ARBA00022777"/>
    </source>
</evidence>
<feature type="domain" description="GHMP kinase N-terminal" evidence="11">
    <location>
        <begin position="118"/>
        <end position="196"/>
    </location>
</feature>
<dbReference type="PANTHER" id="PTHR43527">
    <property type="entry name" value="4-DIPHOSPHOCYTIDYL-2-C-METHYL-D-ERYTHRITOL KINASE, CHLOROPLASTIC"/>
    <property type="match status" value="1"/>
</dbReference>
<comment type="catalytic activity">
    <reaction evidence="9">
        <text>4-CDP-2-C-methyl-D-erythritol + ATP = 4-CDP-2-C-methyl-D-erythritol 2-phosphate + ADP + H(+)</text>
        <dbReference type="Rhea" id="RHEA:18437"/>
        <dbReference type="ChEBI" id="CHEBI:15378"/>
        <dbReference type="ChEBI" id="CHEBI:30616"/>
        <dbReference type="ChEBI" id="CHEBI:57823"/>
        <dbReference type="ChEBI" id="CHEBI:57919"/>
        <dbReference type="ChEBI" id="CHEBI:456216"/>
        <dbReference type="EC" id="2.7.1.148"/>
    </reaction>
</comment>
<feature type="compositionally biased region" description="Low complexity" evidence="10">
    <location>
        <begin position="63"/>
        <end position="86"/>
    </location>
</feature>
<dbReference type="HAMAP" id="MF_00061">
    <property type="entry name" value="IspE"/>
    <property type="match status" value="1"/>
</dbReference>
<dbReference type="NCBIfam" id="NF002870">
    <property type="entry name" value="PRK03188.1"/>
    <property type="match status" value="1"/>
</dbReference>
<keyword evidence="9" id="KW-0414">Isoprene biosynthesis</keyword>
<dbReference type="Pfam" id="PF08544">
    <property type="entry name" value="GHMP_kinases_C"/>
    <property type="match status" value="1"/>
</dbReference>
<dbReference type="InterPro" id="IPR014721">
    <property type="entry name" value="Ribsml_uS5_D2-typ_fold_subgr"/>
</dbReference>
<keyword evidence="7 9" id="KW-0067">ATP-binding</keyword>
<evidence type="ECO:0000256" key="2">
    <source>
        <dbReference type="ARBA" id="ARBA00012052"/>
    </source>
</evidence>
<sequence>MWHGTLRSDPVTSVTVRVPAKVNLQLSVGPRRDDGYHDLVNVFHAVSLFDEVTATDEPATDEPAATGTDGPAATAGDAPAAASGTAASGTAAGGSAACEVTVSVHGDSAGLVPLDGENLAVKAALALAARAGRPLRVHLAIRKAIPVAGGMAGGSADAAAALVACNELWGLGLSREELMDIGAGLGSDVPFALFGGTAVGTGRGEKLTSIPVGGEFRWVFALAEGGLSAAKVYGECDRLREAAGEQVAWPRADEALTAALAGGDARALGAALVNDLQPAALMLCHPLVRTLAAGRENGAVGALVSGSGPTCAFLVDSEAGAVNLASALRAAGVCRTTVTAHGPVPGAMIVPA</sequence>
<dbReference type="PANTHER" id="PTHR43527:SF2">
    <property type="entry name" value="4-DIPHOSPHOCYTIDYL-2-C-METHYL-D-ERYTHRITOL KINASE, CHLOROPLASTIC"/>
    <property type="match status" value="1"/>
</dbReference>
<name>A0ABV9CMA8_9ACTN</name>
<feature type="active site" evidence="9">
    <location>
        <position position="188"/>
    </location>
</feature>
<proteinExistence type="inferred from homology"/>
<feature type="active site" evidence="9">
    <location>
        <position position="21"/>
    </location>
</feature>
<dbReference type="Proteomes" id="UP001596004">
    <property type="component" value="Unassembled WGS sequence"/>
</dbReference>
<evidence type="ECO:0000259" key="12">
    <source>
        <dbReference type="Pfam" id="PF08544"/>
    </source>
</evidence>
<dbReference type="InterPro" id="IPR013750">
    <property type="entry name" value="GHMP_kinase_C_dom"/>
</dbReference>
<keyword evidence="4 9" id="KW-0808">Transferase</keyword>
<evidence type="ECO:0000256" key="7">
    <source>
        <dbReference type="ARBA" id="ARBA00022840"/>
    </source>
</evidence>
<evidence type="ECO:0000313" key="13">
    <source>
        <dbReference type="EMBL" id="MFC4534208.1"/>
    </source>
</evidence>
<comment type="similarity">
    <text evidence="1 9">Belongs to the GHMP kinase family. IspE subfamily.</text>
</comment>